<dbReference type="Pfam" id="PF07804">
    <property type="entry name" value="HipA_C"/>
    <property type="match status" value="1"/>
</dbReference>
<name>A0A853CUH7_9MICO</name>
<dbReference type="InterPro" id="IPR017508">
    <property type="entry name" value="HipA_N1"/>
</dbReference>
<organism evidence="6 7">
    <name type="scientific">Leifsonia shinshuensis</name>
    <dbReference type="NCBI Taxonomy" id="150026"/>
    <lineage>
        <taxon>Bacteria</taxon>
        <taxon>Bacillati</taxon>
        <taxon>Actinomycetota</taxon>
        <taxon>Actinomycetes</taxon>
        <taxon>Micrococcales</taxon>
        <taxon>Microbacteriaceae</taxon>
        <taxon>Leifsonia</taxon>
    </lineage>
</organism>
<feature type="domain" description="HipA N-terminal subdomain 1" evidence="5">
    <location>
        <begin position="37"/>
        <end position="98"/>
    </location>
</feature>
<dbReference type="Gene3D" id="1.10.1070.20">
    <property type="match status" value="1"/>
</dbReference>
<protein>
    <submittedName>
        <fullName evidence="6">Serine/threonine-protein kinase HipA</fullName>
        <ecNumber evidence="6">2.7.11.1</ecNumber>
    </submittedName>
</protein>
<evidence type="ECO:0000256" key="2">
    <source>
        <dbReference type="ARBA" id="ARBA00022679"/>
    </source>
</evidence>
<evidence type="ECO:0000259" key="5">
    <source>
        <dbReference type="Pfam" id="PF13657"/>
    </source>
</evidence>
<dbReference type="PANTHER" id="PTHR37419:SF8">
    <property type="entry name" value="TOXIN YJJJ"/>
    <property type="match status" value="1"/>
</dbReference>
<proteinExistence type="inferred from homology"/>
<gene>
    <name evidence="6" type="ORF">HNR13_001141</name>
</gene>
<keyword evidence="2 6" id="KW-0808">Transferase</keyword>
<dbReference type="GO" id="GO:0004674">
    <property type="term" value="F:protein serine/threonine kinase activity"/>
    <property type="evidence" value="ECO:0007669"/>
    <property type="project" value="UniProtKB-EC"/>
</dbReference>
<evidence type="ECO:0000256" key="1">
    <source>
        <dbReference type="ARBA" id="ARBA00010164"/>
    </source>
</evidence>
<evidence type="ECO:0000313" key="7">
    <source>
        <dbReference type="Proteomes" id="UP000578352"/>
    </source>
</evidence>
<dbReference type="EMBL" id="JACCFL010000001">
    <property type="protein sequence ID" value="NYJ22854.1"/>
    <property type="molecule type" value="Genomic_DNA"/>
</dbReference>
<reference evidence="6 7" key="1">
    <citation type="submission" date="2020-07" db="EMBL/GenBank/DDBJ databases">
        <title>Sequencing the genomes of 1000 actinobacteria strains.</title>
        <authorList>
            <person name="Klenk H.-P."/>
        </authorList>
    </citation>
    <scope>NUCLEOTIDE SEQUENCE [LARGE SCALE GENOMIC DNA]</scope>
    <source>
        <strain evidence="6 7">DSM 15165</strain>
    </source>
</reference>
<dbReference type="EC" id="2.7.11.1" evidence="6"/>
<dbReference type="GO" id="GO:0005829">
    <property type="term" value="C:cytosol"/>
    <property type="evidence" value="ECO:0007669"/>
    <property type="project" value="TreeGrafter"/>
</dbReference>
<dbReference type="Proteomes" id="UP000578352">
    <property type="component" value="Unassembled WGS sequence"/>
</dbReference>
<dbReference type="InterPro" id="IPR012893">
    <property type="entry name" value="HipA-like_C"/>
</dbReference>
<evidence type="ECO:0000256" key="3">
    <source>
        <dbReference type="ARBA" id="ARBA00022777"/>
    </source>
</evidence>
<comment type="similarity">
    <text evidence="1">Belongs to the HipA Ser/Thr kinase family.</text>
</comment>
<evidence type="ECO:0000313" key="6">
    <source>
        <dbReference type="EMBL" id="NYJ22854.1"/>
    </source>
</evidence>
<keyword evidence="3 6" id="KW-0418">Kinase</keyword>
<dbReference type="Pfam" id="PF13657">
    <property type="entry name" value="Couple_hipA"/>
    <property type="match status" value="1"/>
</dbReference>
<sequence length="472" mass="52321">MTDIVSAAEVYLDENGAGPTRVGLLRPSFMGGRTLAASSFEYDPAYLGKIGAYELSPDLPLTPGRTYTPENTVLFGAFADAAPDEWGQKIVQANHALRLKEDPSLPRRVGDFDYLLGVSDFSRMGALRFKAENSRHWLSEDTGVANIHELGKILRVARRYEDHEATDEDVEYLAGIATSPGGARPKANVLLPDGSLALAKLPHSKDADVDTEAWEAVALTIARRIGTPTPEFTVQPAGEGRSVLIVKRFDRDGETVRRGYMSAATALRIGKHDTGSRLTYEEFADVLAATSANPEADLHDMFRRIALTVFINNVDDHWGNHGFLRQANGWRLAPIFDINPHRHGGIIASRPISDNDDPRDRDIRNLIDIADTFNLTRFEAIDIAMRISGHVALWPQIADLHGIPKAQQQAMASAFDDTQRQRIEELAATIDPDWLPRANLRAAPHRDGMEWVPPSLREGKPVTGYWRKARKR</sequence>
<evidence type="ECO:0000259" key="4">
    <source>
        <dbReference type="Pfam" id="PF07804"/>
    </source>
</evidence>
<dbReference type="RefSeq" id="WP_179604856.1">
    <property type="nucleotide sequence ID" value="NZ_BAABEH010000001.1"/>
</dbReference>
<dbReference type="PANTHER" id="PTHR37419">
    <property type="entry name" value="SERINE/THREONINE-PROTEIN KINASE TOXIN HIPA"/>
    <property type="match status" value="1"/>
</dbReference>
<dbReference type="AlphaFoldDB" id="A0A853CUH7"/>
<accession>A0A853CUH7</accession>
<comment type="caution">
    <text evidence="6">The sequence shown here is derived from an EMBL/GenBank/DDBJ whole genome shotgun (WGS) entry which is preliminary data.</text>
</comment>
<feature type="domain" description="HipA-like C-terminal" evidence="4">
    <location>
        <begin position="178"/>
        <end position="387"/>
    </location>
</feature>
<dbReference type="InterPro" id="IPR052028">
    <property type="entry name" value="HipA_Ser/Thr_kinase"/>
</dbReference>